<dbReference type="GO" id="GO:0000162">
    <property type="term" value="P:L-tryptophan biosynthetic process"/>
    <property type="evidence" value="ECO:0007669"/>
    <property type="project" value="InterPro"/>
</dbReference>
<proteinExistence type="predicted"/>
<dbReference type="OrthoDB" id="9768896at2"/>
<evidence type="ECO:0000259" key="3">
    <source>
        <dbReference type="Pfam" id="PF02885"/>
    </source>
</evidence>
<dbReference type="SUPFAM" id="SSF47648">
    <property type="entry name" value="Nucleoside phosphorylase/phosphoribosyltransferase N-terminal domain"/>
    <property type="match status" value="1"/>
</dbReference>
<dbReference type="InterPro" id="IPR017459">
    <property type="entry name" value="Glycosyl_Trfase_fam3_N_dom"/>
</dbReference>
<keyword evidence="5" id="KW-1185">Reference proteome</keyword>
<dbReference type="SUPFAM" id="SSF52418">
    <property type="entry name" value="Nucleoside phosphorylase/phosphoribosyltransferase catalytic domain"/>
    <property type="match status" value="1"/>
</dbReference>
<evidence type="ECO:0000313" key="4">
    <source>
        <dbReference type="EMBL" id="SEN20451.1"/>
    </source>
</evidence>
<reference evidence="4 5" key="1">
    <citation type="submission" date="2016-10" db="EMBL/GenBank/DDBJ databases">
        <authorList>
            <person name="de Groot N.N."/>
        </authorList>
    </citation>
    <scope>NUCLEOTIDE SEQUENCE [LARGE SCALE GENOMIC DNA]</scope>
    <source>
        <strain evidence="4 5">DSM 15123</strain>
    </source>
</reference>
<dbReference type="PANTHER" id="PTHR43285:SF4">
    <property type="entry name" value="TRANSFERASE"/>
    <property type="match status" value="1"/>
</dbReference>
<organism evidence="4 5">
    <name type="scientific">Brachymonas denitrificans DSM 15123</name>
    <dbReference type="NCBI Taxonomy" id="1121117"/>
    <lineage>
        <taxon>Bacteria</taxon>
        <taxon>Pseudomonadati</taxon>
        <taxon>Pseudomonadota</taxon>
        <taxon>Betaproteobacteria</taxon>
        <taxon>Burkholderiales</taxon>
        <taxon>Comamonadaceae</taxon>
        <taxon>Brachymonas</taxon>
    </lineage>
</organism>
<dbReference type="GO" id="GO:0004048">
    <property type="term" value="F:anthranilate phosphoribosyltransferase activity"/>
    <property type="evidence" value="ECO:0007669"/>
    <property type="project" value="InterPro"/>
</dbReference>
<dbReference type="Gene3D" id="3.40.1030.10">
    <property type="entry name" value="Nucleoside phosphorylase/phosphoribosyltransferase catalytic domain"/>
    <property type="match status" value="1"/>
</dbReference>
<dbReference type="PANTHER" id="PTHR43285">
    <property type="entry name" value="ANTHRANILATE PHOSPHORIBOSYLTRANSFERASE"/>
    <property type="match status" value="1"/>
</dbReference>
<feature type="domain" description="Glycosyl transferase family 3 N-terminal" evidence="3">
    <location>
        <begin position="9"/>
        <end position="67"/>
    </location>
</feature>
<dbReference type="InterPro" id="IPR005940">
    <property type="entry name" value="Anthranilate_Pribosyl_Tfrase"/>
</dbReference>
<dbReference type="STRING" id="1121117.SAMN02745977_00739"/>
<dbReference type="Gene3D" id="1.20.970.10">
    <property type="entry name" value="Transferase, Pyrimidine Nucleoside Phosphorylase, Chain C"/>
    <property type="match status" value="1"/>
</dbReference>
<dbReference type="AlphaFoldDB" id="A0A1H8ELI8"/>
<dbReference type="GO" id="GO:0005829">
    <property type="term" value="C:cytosol"/>
    <property type="evidence" value="ECO:0007669"/>
    <property type="project" value="TreeGrafter"/>
</dbReference>
<dbReference type="InterPro" id="IPR035902">
    <property type="entry name" value="Nuc_phospho_transferase"/>
</dbReference>
<keyword evidence="1 4" id="KW-0328">Glycosyltransferase</keyword>
<dbReference type="RefSeq" id="WP_091813989.1">
    <property type="nucleotide sequence ID" value="NZ_FOCW01000001.1"/>
</dbReference>
<evidence type="ECO:0000313" key="5">
    <source>
        <dbReference type="Proteomes" id="UP000199531"/>
    </source>
</evidence>
<evidence type="ECO:0000256" key="2">
    <source>
        <dbReference type="ARBA" id="ARBA00022679"/>
    </source>
</evidence>
<gene>
    <name evidence="4" type="ORF">SAMN02745977_00739</name>
</gene>
<sequence length="307" mass="33589">MHESLIPYLKGIGRGKEGARPMTREEARDAWQLLLQDPHDDMAVGAFLLAMRVKGETREEMAGFLDATHADLRRPDLTEDGRFVVVIPSYNGARKLPLLTPLLAWLLAREGLQVLMHGHPTEDGRVTVPQVLEPLRALLPARSDDPVWLDTATLSPGLARILDARRRMGLRNSAHSLVKLMNPLQNTPQQARSLVIGSYTHPEYAVSMADTIALMQGNALLLRGTEGEVVADARRLRQLDGYVRGEPVRLADAQAGSLTELPQIPETTDPVATARYIADVLAGKRPVPGPIARQVEAVQTLAAQVDA</sequence>
<dbReference type="InterPro" id="IPR036320">
    <property type="entry name" value="Glycosyl_Trfase_fam3_N_dom_sf"/>
</dbReference>
<name>A0A1H8ELI8_9BURK</name>
<dbReference type="Proteomes" id="UP000199531">
    <property type="component" value="Unassembled WGS sequence"/>
</dbReference>
<accession>A0A1H8ELI8</accession>
<dbReference type="NCBIfam" id="NF006005">
    <property type="entry name" value="PRK08136.1"/>
    <property type="match status" value="1"/>
</dbReference>
<protein>
    <submittedName>
        <fullName evidence="4">Anthranilate phosphoribosyltransferase</fullName>
    </submittedName>
</protein>
<dbReference type="Pfam" id="PF02885">
    <property type="entry name" value="Glycos_trans_3N"/>
    <property type="match status" value="1"/>
</dbReference>
<dbReference type="EMBL" id="FOCW01000001">
    <property type="protein sequence ID" value="SEN20451.1"/>
    <property type="molecule type" value="Genomic_DNA"/>
</dbReference>
<keyword evidence="2 4" id="KW-0808">Transferase</keyword>
<evidence type="ECO:0000256" key="1">
    <source>
        <dbReference type="ARBA" id="ARBA00022676"/>
    </source>
</evidence>